<dbReference type="InterPro" id="IPR001387">
    <property type="entry name" value="Cro/C1-type_HTH"/>
</dbReference>
<protein>
    <submittedName>
        <fullName evidence="3">HigA family addiction module antidote protein</fullName>
    </submittedName>
</protein>
<dbReference type="PANTHER" id="PTHR36924:SF1">
    <property type="entry name" value="ANTITOXIN HIGA-1"/>
    <property type="match status" value="1"/>
</dbReference>
<keyword evidence="1" id="KW-0238">DNA-binding</keyword>
<organism evidence="3 4">
    <name type="scientific">Candidatus Proximibacter danicus</name>
    <dbReference type="NCBI Taxonomy" id="2954365"/>
    <lineage>
        <taxon>Bacteria</taxon>
        <taxon>Pseudomonadati</taxon>
        <taxon>Pseudomonadota</taxon>
        <taxon>Betaproteobacteria</taxon>
        <taxon>Candidatus Proximibacter</taxon>
    </lineage>
</organism>
<dbReference type="Pfam" id="PF01381">
    <property type="entry name" value="HTH_3"/>
    <property type="match status" value="1"/>
</dbReference>
<dbReference type="GO" id="GO:0003677">
    <property type="term" value="F:DNA binding"/>
    <property type="evidence" value="ECO:0007669"/>
    <property type="project" value="UniProtKB-KW"/>
</dbReference>
<evidence type="ECO:0000259" key="2">
    <source>
        <dbReference type="PROSITE" id="PS50943"/>
    </source>
</evidence>
<dbReference type="Proteomes" id="UP000886689">
    <property type="component" value="Unassembled WGS sequence"/>
</dbReference>
<proteinExistence type="predicted"/>
<dbReference type="Gene3D" id="1.10.260.40">
    <property type="entry name" value="lambda repressor-like DNA-binding domains"/>
    <property type="match status" value="1"/>
</dbReference>
<dbReference type="SUPFAM" id="SSF47413">
    <property type="entry name" value="lambda repressor-like DNA-binding domains"/>
    <property type="match status" value="1"/>
</dbReference>
<dbReference type="EMBL" id="JADJUC010000029">
    <property type="protein sequence ID" value="MBK8525334.1"/>
    <property type="molecule type" value="Genomic_DNA"/>
</dbReference>
<reference evidence="3" key="1">
    <citation type="submission" date="2020-10" db="EMBL/GenBank/DDBJ databases">
        <title>Connecting structure to function with the recovery of over 1000 high-quality activated sludge metagenome-assembled genomes encoding full-length rRNA genes using long-read sequencing.</title>
        <authorList>
            <person name="Singleton C.M."/>
            <person name="Petriglieri F."/>
            <person name="Kristensen J.M."/>
            <person name="Kirkegaard R.H."/>
            <person name="Michaelsen T.Y."/>
            <person name="Andersen M.H."/>
            <person name="Karst S.M."/>
            <person name="Dueholm M.S."/>
            <person name="Nielsen P.H."/>
            <person name="Albertsen M."/>
        </authorList>
    </citation>
    <scope>NUCLEOTIDE SEQUENCE</scope>
    <source>
        <strain evidence="3">Hirt_18-Q3-R61-65_BATAC.395</strain>
    </source>
</reference>
<sequence>MRPIHPGEILREEFLLPLNLSANALAMALRVPAPRINDIAREKRGITADTALRLARYFGTSAEFWLGLQADFDLKTAEAANGEKIAREVMPAELEAA</sequence>
<evidence type="ECO:0000313" key="4">
    <source>
        <dbReference type="Proteomes" id="UP000886689"/>
    </source>
</evidence>
<comment type="caution">
    <text evidence="3">The sequence shown here is derived from an EMBL/GenBank/DDBJ whole genome shotgun (WGS) entry which is preliminary data.</text>
</comment>
<accession>A0A9D7K2N5</accession>
<dbReference type="InterPro" id="IPR013430">
    <property type="entry name" value="Toxin_antidote_HigA"/>
</dbReference>
<dbReference type="AlphaFoldDB" id="A0A9D7K2N5"/>
<dbReference type="CDD" id="cd00093">
    <property type="entry name" value="HTH_XRE"/>
    <property type="match status" value="1"/>
</dbReference>
<dbReference type="PANTHER" id="PTHR36924">
    <property type="entry name" value="ANTITOXIN HIGA-1"/>
    <property type="match status" value="1"/>
</dbReference>
<dbReference type="NCBIfam" id="TIGR02607">
    <property type="entry name" value="antidote_HigA"/>
    <property type="match status" value="1"/>
</dbReference>
<evidence type="ECO:0000256" key="1">
    <source>
        <dbReference type="ARBA" id="ARBA00023125"/>
    </source>
</evidence>
<dbReference type="PROSITE" id="PS50943">
    <property type="entry name" value="HTH_CROC1"/>
    <property type="match status" value="1"/>
</dbReference>
<name>A0A9D7K2N5_9PROT</name>
<feature type="domain" description="HTH cro/C1-type" evidence="2">
    <location>
        <begin position="18"/>
        <end position="65"/>
    </location>
</feature>
<gene>
    <name evidence="3" type="ORF">IPL58_15620</name>
</gene>
<evidence type="ECO:0000313" key="3">
    <source>
        <dbReference type="EMBL" id="MBK8525334.1"/>
    </source>
</evidence>
<dbReference type="SMART" id="SM00530">
    <property type="entry name" value="HTH_XRE"/>
    <property type="match status" value="1"/>
</dbReference>
<dbReference type="InterPro" id="IPR010982">
    <property type="entry name" value="Lambda_DNA-bd_dom_sf"/>
</dbReference>